<dbReference type="EMBL" id="JBBNAE010000002">
    <property type="protein sequence ID" value="KAK9145700.1"/>
    <property type="molecule type" value="Genomic_DNA"/>
</dbReference>
<dbReference type="Proteomes" id="UP001417504">
    <property type="component" value="Unassembled WGS sequence"/>
</dbReference>
<evidence type="ECO:0000313" key="1">
    <source>
        <dbReference type="EMBL" id="KAK9145700.1"/>
    </source>
</evidence>
<keyword evidence="2" id="KW-1185">Reference proteome</keyword>
<reference evidence="1 2" key="1">
    <citation type="submission" date="2024-01" db="EMBL/GenBank/DDBJ databases">
        <title>Genome assemblies of Stephania.</title>
        <authorList>
            <person name="Yang L."/>
        </authorList>
    </citation>
    <scope>NUCLEOTIDE SEQUENCE [LARGE SCALE GENOMIC DNA]</scope>
    <source>
        <strain evidence="1">QJT</strain>
        <tissue evidence="1">Leaf</tissue>
    </source>
</reference>
<evidence type="ECO:0000313" key="2">
    <source>
        <dbReference type="Proteomes" id="UP001417504"/>
    </source>
</evidence>
<dbReference type="AlphaFoldDB" id="A0AAP0K5G8"/>
<protein>
    <submittedName>
        <fullName evidence="1">Uncharacterized protein</fullName>
    </submittedName>
</protein>
<proteinExistence type="predicted"/>
<organism evidence="1 2">
    <name type="scientific">Stephania japonica</name>
    <dbReference type="NCBI Taxonomy" id="461633"/>
    <lineage>
        <taxon>Eukaryota</taxon>
        <taxon>Viridiplantae</taxon>
        <taxon>Streptophyta</taxon>
        <taxon>Embryophyta</taxon>
        <taxon>Tracheophyta</taxon>
        <taxon>Spermatophyta</taxon>
        <taxon>Magnoliopsida</taxon>
        <taxon>Ranunculales</taxon>
        <taxon>Menispermaceae</taxon>
        <taxon>Menispermoideae</taxon>
        <taxon>Cissampelideae</taxon>
        <taxon>Stephania</taxon>
    </lineage>
</organism>
<comment type="caution">
    <text evidence="1">The sequence shown here is derived from an EMBL/GenBank/DDBJ whole genome shotgun (WGS) entry which is preliminary data.</text>
</comment>
<sequence length="51" mass="6090">MAKFSLLFVFLILEFCRVFAMLSISIIRFGHDLVKYFWISIVCLVWTKKSE</sequence>
<name>A0AAP0K5G8_9MAGN</name>
<accession>A0AAP0K5G8</accession>
<gene>
    <name evidence="1" type="ORF">Sjap_005603</name>
</gene>